<dbReference type="AlphaFoldDB" id="A0A2S7T5M1"/>
<comment type="caution">
    <text evidence="1">The sequence shown here is derived from an EMBL/GenBank/DDBJ whole genome shotgun (WGS) entry which is preliminary data.</text>
</comment>
<dbReference type="Proteomes" id="UP000239366">
    <property type="component" value="Unassembled WGS sequence"/>
</dbReference>
<reference evidence="2" key="1">
    <citation type="submission" date="2016-11" db="EMBL/GenBank/DDBJ databases">
        <title>Trade-off between light-utilization and light-protection in marine flavobacteria.</title>
        <authorList>
            <person name="Kumagai Y."/>
            <person name="Yoshizawa S."/>
            <person name="Kogure K."/>
        </authorList>
    </citation>
    <scope>NUCLEOTIDE SEQUENCE [LARGE SCALE GENOMIC DNA]</scope>
    <source>
        <strain evidence="2">SG-18</strain>
    </source>
</reference>
<sequence length="79" mass="8960">MMSKDAILLEKVVTFGLDNVNLENTNGVVRMVLELYNSGAVEDILFECEVKDGIKCRKRSTKRKTRPLVEMVVKIKKSS</sequence>
<organism evidence="1 2">
    <name type="scientific">Aureicoccus marinus</name>
    <dbReference type="NCBI Taxonomy" id="754435"/>
    <lineage>
        <taxon>Bacteria</taxon>
        <taxon>Pseudomonadati</taxon>
        <taxon>Bacteroidota</taxon>
        <taxon>Flavobacteriia</taxon>
        <taxon>Flavobacteriales</taxon>
        <taxon>Flavobacteriaceae</taxon>
        <taxon>Aureicoccus</taxon>
    </lineage>
</organism>
<protein>
    <submittedName>
        <fullName evidence="1">Uncharacterized protein</fullName>
    </submittedName>
</protein>
<name>A0A2S7T5M1_9FLAO</name>
<dbReference type="EMBL" id="MQVX01000001">
    <property type="protein sequence ID" value="PQJ15213.1"/>
    <property type="molecule type" value="Genomic_DNA"/>
</dbReference>
<gene>
    <name evidence="1" type="ORF">BST99_05245</name>
</gene>
<evidence type="ECO:0000313" key="2">
    <source>
        <dbReference type="Proteomes" id="UP000239366"/>
    </source>
</evidence>
<accession>A0A2S7T5M1</accession>
<keyword evidence="2" id="KW-1185">Reference proteome</keyword>
<evidence type="ECO:0000313" key="1">
    <source>
        <dbReference type="EMBL" id="PQJ15213.1"/>
    </source>
</evidence>
<proteinExistence type="predicted"/>